<proteinExistence type="predicted"/>
<evidence type="ECO:0000313" key="3">
    <source>
        <dbReference type="Proteomes" id="UP000192738"/>
    </source>
</evidence>
<sequence length="116" mass="13544">MFALNFISPHNEKLLIARQKSATIRLGDIQDTYPENSIVWITFGSKYGPKRKLYKAIVDKTMTKRFCDLTTKELVHQNPDITTVDDLIRLFESIYEKQIHIDDTVTVIHFSELIEE</sequence>
<keyword evidence="3" id="KW-1185">Reference proteome</keyword>
<feature type="domain" description="ASCH" evidence="1">
    <location>
        <begin position="12"/>
        <end position="111"/>
    </location>
</feature>
<organism evidence="2 3">
    <name type="scientific">Sporomusa malonica</name>
    <dbReference type="NCBI Taxonomy" id="112901"/>
    <lineage>
        <taxon>Bacteria</taxon>
        <taxon>Bacillati</taxon>
        <taxon>Bacillota</taxon>
        <taxon>Negativicutes</taxon>
        <taxon>Selenomonadales</taxon>
        <taxon>Sporomusaceae</taxon>
        <taxon>Sporomusa</taxon>
    </lineage>
</organism>
<evidence type="ECO:0000259" key="1">
    <source>
        <dbReference type="Pfam" id="PF04266"/>
    </source>
</evidence>
<evidence type="ECO:0000313" key="2">
    <source>
        <dbReference type="EMBL" id="SMD08881.1"/>
    </source>
</evidence>
<dbReference type="Proteomes" id="UP000192738">
    <property type="component" value="Unassembled WGS sequence"/>
</dbReference>
<dbReference type="OrthoDB" id="1633824at2"/>
<dbReference type="EMBL" id="FWXI01000024">
    <property type="protein sequence ID" value="SMD08881.1"/>
    <property type="molecule type" value="Genomic_DNA"/>
</dbReference>
<dbReference type="Pfam" id="PF04266">
    <property type="entry name" value="ASCH"/>
    <property type="match status" value="1"/>
</dbReference>
<dbReference type="AlphaFoldDB" id="A0A1W2EGN4"/>
<dbReference type="RefSeq" id="WP_084577851.1">
    <property type="nucleotide sequence ID" value="NZ_CP155572.1"/>
</dbReference>
<name>A0A1W2EGN4_9FIRM</name>
<gene>
    <name evidence="2" type="ORF">SAMN04488500_12423</name>
</gene>
<dbReference type="InterPro" id="IPR007374">
    <property type="entry name" value="ASCH_domain"/>
</dbReference>
<protein>
    <recommendedName>
        <fullName evidence="1">ASCH domain-containing protein</fullName>
    </recommendedName>
</protein>
<accession>A0A1W2EGN4</accession>
<reference evidence="2 3" key="1">
    <citation type="submission" date="2017-04" db="EMBL/GenBank/DDBJ databases">
        <authorList>
            <person name="Afonso C.L."/>
            <person name="Miller P.J."/>
            <person name="Scott M.A."/>
            <person name="Spackman E."/>
            <person name="Goraichik I."/>
            <person name="Dimitrov K.M."/>
            <person name="Suarez D.L."/>
            <person name="Swayne D.E."/>
        </authorList>
    </citation>
    <scope>NUCLEOTIDE SEQUENCE [LARGE SCALE GENOMIC DNA]</scope>
    <source>
        <strain evidence="2 3">DSM 5090</strain>
    </source>
</reference>